<accession>A0AAD4GYC4</accession>
<dbReference type="Proteomes" id="UP001194746">
    <property type="component" value="Unassembled WGS sequence"/>
</dbReference>
<reference evidence="3" key="1">
    <citation type="journal article" date="2019" name="Beilstein J. Org. Chem.">
        <title>Nanangenines: drimane sesquiterpenoids as the dominant metabolite cohort of a novel Australian fungus, Aspergillus nanangensis.</title>
        <authorList>
            <person name="Lacey H.J."/>
            <person name="Gilchrist C.L.M."/>
            <person name="Crombie A."/>
            <person name="Kalaitzis J.A."/>
            <person name="Vuong D."/>
            <person name="Rutledge P.J."/>
            <person name="Turner P."/>
            <person name="Pitt J.I."/>
            <person name="Lacey E."/>
            <person name="Chooi Y.H."/>
            <person name="Piggott A.M."/>
        </authorList>
    </citation>
    <scope>NUCLEOTIDE SEQUENCE</scope>
    <source>
        <strain evidence="3">MST-FP2251</strain>
    </source>
</reference>
<dbReference type="EMBL" id="VCAU01000007">
    <property type="protein sequence ID" value="KAF9893620.1"/>
    <property type="molecule type" value="Genomic_DNA"/>
</dbReference>
<dbReference type="AlphaFoldDB" id="A0AAD4GYC4"/>
<sequence>MRYVTALSFLVLGLAPFSLAAPAMKSTQSHGMENRRSLLPYLRRDDDDDRNDRDRDGGIFGEPAISKREPHPPMPPFLGGDDDDDLDGDMGIFGESALRKRDPRPPMPPFFWGDDEDDRDDRNDRNDNRRMSNEAGMVRRQFPWPIPADGDDEERTEF</sequence>
<name>A0AAD4GYC4_ASPNN</name>
<keyword evidence="2" id="KW-0732">Signal</keyword>
<reference evidence="3" key="2">
    <citation type="submission" date="2020-02" db="EMBL/GenBank/DDBJ databases">
        <authorList>
            <person name="Gilchrist C.L.M."/>
            <person name="Chooi Y.-H."/>
        </authorList>
    </citation>
    <scope>NUCLEOTIDE SEQUENCE</scope>
    <source>
        <strain evidence="3">MST-FP2251</strain>
    </source>
</reference>
<proteinExistence type="predicted"/>
<organism evidence="3 4">
    <name type="scientific">Aspergillus nanangensis</name>
    <dbReference type="NCBI Taxonomy" id="2582783"/>
    <lineage>
        <taxon>Eukaryota</taxon>
        <taxon>Fungi</taxon>
        <taxon>Dikarya</taxon>
        <taxon>Ascomycota</taxon>
        <taxon>Pezizomycotina</taxon>
        <taxon>Eurotiomycetes</taxon>
        <taxon>Eurotiomycetidae</taxon>
        <taxon>Eurotiales</taxon>
        <taxon>Aspergillaceae</taxon>
        <taxon>Aspergillus</taxon>
        <taxon>Aspergillus subgen. Circumdati</taxon>
    </lineage>
</organism>
<evidence type="ECO:0000313" key="3">
    <source>
        <dbReference type="EMBL" id="KAF9893620.1"/>
    </source>
</evidence>
<feature type="compositionally biased region" description="Basic and acidic residues" evidence="1">
    <location>
        <begin position="32"/>
        <end position="57"/>
    </location>
</feature>
<feature type="signal peptide" evidence="2">
    <location>
        <begin position="1"/>
        <end position="20"/>
    </location>
</feature>
<evidence type="ECO:0000256" key="2">
    <source>
        <dbReference type="SAM" id="SignalP"/>
    </source>
</evidence>
<evidence type="ECO:0000256" key="1">
    <source>
        <dbReference type="SAM" id="MobiDB-lite"/>
    </source>
</evidence>
<gene>
    <name evidence="3" type="ORF">FE257_010932</name>
</gene>
<protein>
    <submittedName>
        <fullName evidence="3">Uncharacterized protein</fullName>
    </submittedName>
</protein>
<feature type="chain" id="PRO_5042180334" evidence="2">
    <location>
        <begin position="21"/>
        <end position="158"/>
    </location>
</feature>
<evidence type="ECO:0000313" key="4">
    <source>
        <dbReference type="Proteomes" id="UP001194746"/>
    </source>
</evidence>
<feature type="compositionally biased region" description="Basic and acidic residues" evidence="1">
    <location>
        <begin position="120"/>
        <end position="132"/>
    </location>
</feature>
<feature type="region of interest" description="Disordered" evidence="1">
    <location>
        <begin position="24"/>
        <end position="158"/>
    </location>
</feature>
<keyword evidence="4" id="KW-1185">Reference proteome</keyword>
<comment type="caution">
    <text evidence="3">The sequence shown here is derived from an EMBL/GenBank/DDBJ whole genome shotgun (WGS) entry which is preliminary data.</text>
</comment>
<feature type="compositionally biased region" description="Acidic residues" evidence="1">
    <location>
        <begin position="149"/>
        <end position="158"/>
    </location>
</feature>